<keyword evidence="3" id="KW-1185">Reference proteome</keyword>
<sequence length="155" mass="17236">MSSFLLRNLPSPIGLWSPAKDDSSNVSGDIAVALATLASPGYTGLRQEDLRAINLPDEYQRELKVMAEVRSYFEVSYQRVTDTIPLVIDVKFVKAVSKDLSPFLVSTLDLGSTNARSRCASYLAEEPHIAEKRKQLTAKKERLETVITELMNFGL</sequence>
<evidence type="ECO:0000313" key="2">
    <source>
        <dbReference type="EMBL" id="KDQ54657.1"/>
    </source>
</evidence>
<reference evidence="3" key="1">
    <citation type="journal article" date="2014" name="Proc. Natl. Acad. Sci. U.S.A.">
        <title>Extensive sampling of basidiomycete genomes demonstrates inadequacy of the white-rot/brown-rot paradigm for wood decay fungi.</title>
        <authorList>
            <person name="Riley R."/>
            <person name="Salamov A.A."/>
            <person name="Brown D.W."/>
            <person name="Nagy L.G."/>
            <person name="Floudas D."/>
            <person name="Held B.W."/>
            <person name="Levasseur A."/>
            <person name="Lombard V."/>
            <person name="Morin E."/>
            <person name="Otillar R."/>
            <person name="Lindquist E.A."/>
            <person name="Sun H."/>
            <person name="LaButti K.M."/>
            <person name="Schmutz J."/>
            <person name="Jabbour D."/>
            <person name="Luo H."/>
            <person name="Baker S.E."/>
            <person name="Pisabarro A.G."/>
            <person name="Walton J.D."/>
            <person name="Blanchette R.A."/>
            <person name="Henrissat B."/>
            <person name="Martin F."/>
            <person name="Cullen D."/>
            <person name="Hibbett D.S."/>
            <person name="Grigoriev I.V."/>
        </authorList>
    </citation>
    <scope>NUCLEOTIDE SEQUENCE [LARGE SCALE GENOMIC DNA]</scope>
    <source>
        <strain evidence="3">MUCL 33604</strain>
    </source>
</reference>
<dbReference type="HOGENOM" id="CLU_1695734_0_0_1"/>
<evidence type="ECO:0000313" key="3">
    <source>
        <dbReference type="Proteomes" id="UP000027265"/>
    </source>
</evidence>
<dbReference type="InterPro" id="IPR003130">
    <property type="entry name" value="GED"/>
</dbReference>
<dbReference type="EMBL" id="KL197728">
    <property type="protein sequence ID" value="KDQ54657.1"/>
    <property type="molecule type" value="Genomic_DNA"/>
</dbReference>
<name>A0A067PTP4_9AGAM</name>
<feature type="domain" description="GED" evidence="1">
    <location>
        <begin position="62"/>
        <end position="155"/>
    </location>
</feature>
<gene>
    <name evidence="2" type="ORF">JAAARDRAFT_401009</name>
</gene>
<dbReference type="AlphaFoldDB" id="A0A067PTP4"/>
<dbReference type="Pfam" id="PF02212">
    <property type="entry name" value="GED"/>
    <property type="match status" value="1"/>
</dbReference>
<protein>
    <recommendedName>
        <fullName evidence="1">GED domain-containing protein</fullName>
    </recommendedName>
</protein>
<dbReference type="GO" id="GO:0005525">
    <property type="term" value="F:GTP binding"/>
    <property type="evidence" value="ECO:0007669"/>
    <property type="project" value="InterPro"/>
</dbReference>
<evidence type="ECO:0000259" key="1">
    <source>
        <dbReference type="PROSITE" id="PS51388"/>
    </source>
</evidence>
<dbReference type="InterPro" id="IPR020850">
    <property type="entry name" value="GED_dom"/>
</dbReference>
<dbReference type="Proteomes" id="UP000027265">
    <property type="component" value="Unassembled WGS sequence"/>
</dbReference>
<dbReference type="Gene3D" id="1.20.120.1240">
    <property type="entry name" value="Dynamin, middle domain"/>
    <property type="match status" value="1"/>
</dbReference>
<dbReference type="InParanoid" id="A0A067PTP4"/>
<proteinExistence type="predicted"/>
<dbReference type="GO" id="GO:0003924">
    <property type="term" value="F:GTPase activity"/>
    <property type="evidence" value="ECO:0007669"/>
    <property type="project" value="InterPro"/>
</dbReference>
<organism evidence="2 3">
    <name type="scientific">Jaapia argillacea MUCL 33604</name>
    <dbReference type="NCBI Taxonomy" id="933084"/>
    <lineage>
        <taxon>Eukaryota</taxon>
        <taxon>Fungi</taxon>
        <taxon>Dikarya</taxon>
        <taxon>Basidiomycota</taxon>
        <taxon>Agaricomycotina</taxon>
        <taxon>Agaricomycetes</taxon>
        <taxon>Agaricomycetidae</taxon>
        <taxon>Jaapiales</taxon>
        <taxon>Jaapiaceae</taxon>
        <taxon>Jaapia</taxon>
    </lineage>
</organism>
<dbReference type="PROSITE" id="PS51388">
    <property type="entry name" value="GED"/>
    <property type="match status" value="1"/>
</dbReference>
<dbReference type="STRING" id="933084.A0A067PTP4"/>
<dbReference type="OrthoDB" id="5061070at2759"/>
<accession>A0A067PTP4</accession>